<name>A0ACB6RC03_9PLEO</name>
<accession>A0ACB6RC03</accession>
<comment type="caution">
    <text evidence="1">The sequence shown here is derived from an EMBL/GenBank/DDBJ whole genome shotgun (WGS) entry which is preliminary data.</text>
</comment>
<protein>
    <submittedName>
        <fullName evidence="1">Uncharacterized protein</fullName>
    </submittedName>
</protein>
<keyword evidence="2" id="KW-1185">Reference proteome</keyword>
<gene>
    <name evidence="1" type="ORF">BDR25DRAFT_348718</name>
</gene>
<evidence type="ECO:0000313" key="1">
    <source>
        <dbReference type="EMBL" id="KAF2476804.1"/>
    </source>
</evidence>
<reference evidence="1" key="1">
    <citation type="journal article" date="2020" name="Stud. Mycol.">
        <title>101 Dothideomycetes genomes: a test case for predicting lifestyles and emergence of pathogens.</title>
        <authorList>
            <person name="Haridas S."/>
            <person name="Albert R."/>
            <person name="Binder M."/>
            <person name="Bloem J."/>
            <person name="Labutti K."/>
            <person name="Salamov A."/>
            <person name="Andreopoulos B."/>
            <person name="Baker S."/>
            <person name="Barry K."/>
            <person name="Bills G."/>
            <person name="Bluhm B."/>
            <person name="Cannon C."/>
            <person name="Castanera R."/>
            <person name="Culley D."/>
            <person name="Daum C."/>
            <person name="Ezra D."/>
            <person name="Gonzalez J."/>
            <person name="Henrissat B."/>
            <person name="Kuo A."/>
            <person name="Liang C."/>
            <person name="Lipzen A."/>
            <person name="Lutzoni F."/>
            <person name="Magnuson J."/>
            <person name="Mondo S."/>
            <person name="Nolan M."/>
            <person name="Ohm R."/>
            <person name="Pangilinan J."/>
            <person name="Park H.-J."/>
            <person name="Ramirez L."/>
            <person name="Alfaro M."/>
            <person name="Sun H."/>
            <person name="Tritt A."/>
            <person name="Yoshinaga Y."/>
            <person name="Zwiers L.-H."/>
            <person name="Turgeon B."/>
            <person name="Goodwin S."/>
            <person name="Spatafora J."/>
            <person name="Crous P."/>
            <person name="Grigoriev I."/>
        </authorList>
    </citation>
    <scope>NUCLEOTIDE SEQUENCE</scope>
    <source>
        <strain evidence="1">ATCC 200398</strain>
    </source>
</reference>
<sequence>MRSYKTSPLLWTSLIRLHWRSAPLIGHAGPILWAVITIVPSGCSTSPKAYGVAGWYPFMQTFHSWAAVLTATYKATLSPERELLLLNLAWPEKSLDHPTEMDSSCSTSLLAPLLSMKIVPYIAEDSCLGGATSKDDLNWFYADNFLMLDSIASRSLDLRQASRTELTRNCRYSWWSCVAKTNLALNGLFNGSGLENGYHAADSTEGHCAGQDNDLDAASMCALSMEGMEGIYYKALLPVEDELLFDIDVTSAFLLTRKRHGFHLLAL</sequence>
<dbReference type="EMBL" id="MU003493">
    <property type="protein sequence ID" value="KAF2476804.1"/>
    <property type="molecule type" value="Genomic_DNA"/>
</dbReference>
<dbReference type="Proteomes" id="UP000799755">
    <property type="component" value="Unassembled WGS sequence"/>
</dbReference>
<evidence type="ECO:0000313" key="2">
    <source>
        <dbReference type="Proteomes" id="UP000799755"/>
    </source>
</evidence>
<proteinExistence type="predicted"/>
<organism evidence="1 2">
    <name type="scientific">Lindgomyces ingoldianus</name>
    <dbReference type="NCBI Taxonomy" id="673940"/>
    <lineage>
        <taxon>Eukaryota</taxon>
        <taxon>Fungi</taxon>
        <taxon>Dikarya</taxon>
        <taxon>Ascomycota</taxon>
        <taxon>Pezizomycotina</taxon>
        <taxon>Dothideomycetes</taxon>
        <taxon>Pleosporomycetidae</taxon>
        <taxon>Pleosporales</taxon>
        <taxon>Lindgomycetaceae</taxon>
        <taxon>Lindgomyces</taxon>
    </lineage>
</organism>